<dbReference type="GO" id="GO:0003955">
    <property type="term" value="F:NAD(P)H dehydrogenase (quinone) activity"/>
    <property type="evidence" value="ECO:0007669"/>
    <property type="project" value="TreeGrafter"/>
</dbReference>
<dbReference type="Pfam" id="PF02525">
    <property type="entry name" value="Flavodoxin_2"/>
    <property type="match status" value="1"/>
</dbReference>
<dbReference type="OrthoDB" id="9798454at2"/>
<keyword evidence="1" id="KW-0560">Oxidoreductase</keyword>
<evidence type="ECO:0000313" key="5">
    <source>
        <dbReference type="Proteomes" id="UP000194800"/>
    </source>
</evidence>
<dbReference type="PANTHER" id="PTHR47307">
    <property type="entry name" value="GLUTATHIONE-REGULATED POTASSIUM-EFFLUX SYSTEM ANCILLARY PROTEIN KEFG"/>
    <property type="match status" value="1"/>
</dbReference>
<proteinExistence type="predicted"/>
<protein>
    <submittedName>
        <fullName evidence="3">Flavodoxin</fullName>
    </submittedName>
</protein>
<dbReference type="RefSeq" id="WP_086272209.1">
    <property type="nucleotide sequence ID" value="NZ_MZNE01000040.1"/>
</dbReference>
<evidence type="ECO:0000259" key="2">
    <source>
        <dbReference type="Pfam" id="PF02525"/>
    </source>
</evidence>
<dbReference type="EMBL" id="NART01000068">
    <property type="protein sequence ID" value="OTQ08763.1"/>
    <property type="molecule type" value="Genomic_DNA"/>
</dbReference>
<comment type="caution">
    <text evidence="3">The sequence shown here is derived from an EMBL/GenBank/DDBJ whole genome shotgun (WGS) entry which is preliminary data.</text>
</comment>
<dbReference type="Proteomes" id="UP000194977">
    <property type="component" value="Unassembled WGS sequence"/>
</dbReference>
<sequence length="180" mass="20745">MALIILGHPNIEQSIANKTIIESLQELITDLEIRNIHQLYPDYKINVQEEQAALLRHDLIVLQYPMYWFNMPAILKLWFDEVLTYQFAYGSQGDKLKDKKLLQSLTVGQVEQNYQEYSSELITNLLESVKVSALYTQMKYLPPILLYGVSPVIEGEKATIKAKASQHSKQLAQLIKNYSK</sequence>
<dbReference type="PANTHER" id="PTHR47307:SF1">
    <property type="entry name" value="GLUTATHIONE-REGULATED POTASSIUM-EFFLUX SYSTEM ANCILLARY PROTEIN KEFG"/>
    <property type="match status" value="1"/>
</dbReference>
<accession>A0A242NJU8</accession>
<evidence type="ECO:0000313" key="4">
    <source>
        <dbReference type="EMBL" id="OTQ08763.1"/>
    </source>
</evidence>
<dbReference type="EMBL" id="NARP01000007">
    <property type="protein sequence ID" value="OTQ00683.1"/>
    <property type="molecule type" value="Genomic_DNA"/>
</dbReference>
<dbReference type="InterPro" id="IPR003680">
    <property type="entry name" value="Flavodoxin_fold"/>
</dbReference>
<evidence type="ECO:0000313" key="3">
    <source>
        <dbReference type="EMBL" id="OTQ00683.1"/>
    </source>
</evidence>
<keyword evidence="5" id="KW-1185">Reference proteome</keyword>
<dbReference type="AlphaFoldDB" id="A0A242NJU8"/>
<dbReference type="SUPFAM" id="SSF52218">
    <property type="entry name" value="Flavoproteins"/>
    <property type="match status" value="1"/>
</dbReference>
<reference evidence="5 6" key="1">
    <citation type="submission" date="2017-03" db="EMBL/GenBank/DDBJ databases">
        <title>Comparative genomics of honeybee gut symbionts reveal geographically distinct and subgroup specific antibiotic resistance.</title>
        <authorList>
            <person name="Ludvigsen J."/>
            <person name="Porcellato D."/>
            <person name="Labee-Lund T.M."/>
            <person name="Amdam G.V."/>
            <person name="Rudi K."/>
        </authorList>
    </citation>
    <scope>NUCLEOTIDE SEQUENCE [LARGE SCALE GENOMIC DNA]</scope>
    <source>
        <strain evidence="3 6">A-7-12</strain>
        <strain evidence="4 5">A-9-12</strain>
    </source>
</reference>
<gene>
    <name evidence="4" type="ORF">B6C91_11260</name>
    <name evidence="3" type="ORF">B6D08_03790</name>
</gene>
<evidence type="ECO:0000256" key="1">
    <source>
        <dbReference type="ARBA" id="ARBA00023002"/>
    </source>
</evidence>
<feature type="domain" description="Flavodoxin-like fold" evidence="2">
    <location>
        <begin position="3"/>
        <end position="170"/>
    </location>
</feature>
<dbReference type="GO" id="GO:0010181">
    <property type="term" value="F:FMN binding"/>
    <property type="evidence" value="ECO:0007669"/>
    <property type="project" value="TreeGrafter"/>
</dbReference>
<dbReference type="InterPro" id="IPR046980">
    <property type="entry name" value="KefG/KefF"/>
</dbReference>
<name>A0A242NJU8_9GAMM</name>
<dbReference type="Gene3D" id="3.40.50.360">
    <property type="match status" value="1"/>
</dbReference>
<evidence type="ECO:0000313" key="6">
    <source>
        <dbReference type="Proteomes" id="UP000194977"/>
    </source>
</evidence>
<dbReference type="GO" id="GO:0009055">
    <property type="term" value="F:electron transfer activity"/>
    <property type="evidence" value="ECO:0007669"/>
    <property type="project" value="TreeGrafter"/>
</dbReference>
<dbReference type="Proteomes" id="UP000194800">
    <property type="component" value="Unassembled WGS sequence"/>
</dbReference>
<dbReference type="InterPro" id="IPR029039">
    <property type="entry name" value="Flavoprotein-like_sf"/>
</dbReference>
<organism evidence="3 6">
    <name type="scientific">Gilliamella apicola</name>
    <dbReference type="NCBI Taxonomy" id="1196095"/>
    <lineage>
        <taxon>Bacteria</taxon>
        <taxon>Pseudomonadati</taxon>
        <taxon>Pseudomonadota</taxon>
        <taxon>Gammaproteobacteria</taxon>
        <taxon>Orbales</taxon>
        <taxon>Orbaceae</taxon>
        <taxon>Gilliamella</taxon>
    </lineage>
</organism>